<keyword evidence="2" id="KW-1185">Reference proteome</keyword>
<sequence length="63" mass="6656">MGYPQFLNASQEVYGAERTAVMPSENSANPATAAAAITPMLGMYANPAFLPYNSAELALLSQM</sequence>
<dbReference type="EMBL" id="JAMKFB020000019">
    <property type="protein sequence ID" value="KAL0165474.1"/>
    <property type="molecule type" value="Genomic_DNA"/>
</dbReference>
<proteinExistence type="predicted"/>
<feature type="non-terminal residue" evidence="1">
    <location>
        <position position="63"/>
    </location>
</feature>
<organism evidence="1 2">
    <name type="scientific">Cirrhinus mrigala</name>
    <name type="common">Mrigala</name>
    <dbReference type="NCBI Taxonomy" id="683832"/>
    <lineage>
        <taxon>Eukaryota</taxon>
        <taxon>Metazoa</taxon>
        <taxon>Chordata</taxon>
        <taxon>Craniata</taxon>
        <taxon>Vertebrata</taxon>
        <taxon>Euteleostomi</taxon>
        <taxon>Actinopterygii</taxon>
        <taxon>Neopterygii</taxon>
        <taxon>Teleostei</taxon>
        <taxon>Ostariophysi</taxon>
        <taxon>Cypriniformes</taxon>
        <taxon>Cyprinidae</taxon>
        <taxon>Labeoninae</taxon>
        <taxon>Labeonini</taxon>
        <taxon>Cirrhinus</taxon>
    </lineage>
</organism>
<gene>
    <name evidence="1" type="ORF">M9458_037318</name>
</gene>
<accession>A0ABD0NUI5</accession>
<reference evidence="1 2" key="1">
    <citation type="submission" date="2024-05" db="EMBL/GenBank/DDBJ databases">
        <title>Genome sequencing and assembly of Indian major carp, Cirrhinus mrigala (Hamilton, 1822).</title>
        <authorList>
            <person name="Mohindra V."/>
            <person name="Chowdhury L.M."/>
            <person name="Lal K."/>
            <person name="Jena J.K."/>
        </authorList>
    </citation>
    <scope>NUCLEOTIDE SEQUENCE [LARGE SCALE GENOMIC DNA]</scope>
    <source>
        <strain evidence="1">CM1030</strain>
        <tissue evidence="1">Blood</tissue>
    </source>
</reference>
<comment type="caution">
    <text evidence="1">The sequence shown here is derived from an EMBL/GenBank/DDBJ whole genome shotgun (WGS) entry which is preliminary data.</text>
</comment>
<protein>
    <submittedName>
        <fullName evidence="1">Uncharacterized protein</fullName>
    </submittedName>
</protein>
<dbReference type="AlphaFoldDB" id="A0ABD0NUI5"/>
<name>A0ABD0NUI5_CIRMR</name>
<evidence type="ECO:0000313" key="1">
    <source>
        <dbReference type="EMBL" id="KAL0165474.1"/>
    </source>
</evidence>
<dbReference type="Proteomes" id="UP001529510">
    <property type="component" value="Unassembled WGS sequence"/>
</dbReference>
<evidence type="ECO:0000313" key="2">
    <source>
        <dbReference type="Proteomes" id="UP001529510"/>
    </source>
</evidence>